<dbReference type="GO" id="GO:0006508">
    <property type="term" value="P:proteolysis"/>
    <property type="evidence" value="ECO:0007669"/>
    <property type="project" value="UniProtKB-KW"/>
</dbReference>
<dbReference type="AlphaFoldDB" id="A0A0A1TZ04"/>
<feature type="compositionally biased region" description="Basic residues" evidence="2">
    <location>
        <begin position="112"/>
        <end position="129"/>
    </location>
</feature>
<name>A0A0A1TZ04_ENTIV</name>
<evidence type="ECO:0000313" key="6">
    <source>
        <dbReference type="Proteomes" id="UP000014680"/>
    </source>
</evidence>
<dbReference type="SUPFAM" id="SSF54001">
    <property type="entry name" value="Cysteine proteinases"/>
    <property type="match status" value="2"/>
</dbReference>
<dbReference type="Pfam" id="PF00112">
    <property type="entry name" value="Peptidase_C1"/>
    <property type="match status" value="1"/>
</dbReference>
<feature type="compositionally biased region" description="Low complexity" evidence="2">
    <location>
        <begin position="140"/>
        <end position="161"/>
    </location>
</feature>
<keyword evidence="5" id="KW-0645">Protease</keyword>
<dbReference type="InterPro" id="IPR039417">
    <property type="entry name" value="Peptidase_C1A_papain-like"/>
</dbReference>
<feature type="compositionally biased region" description="Polar residues" evidence="2">
    <location>
        <begin position="162"/>
        <end position="177"/>
    </location>
</feature>
<dbReference type="VEuPathDB" id="AmoebaDB:EIN_469850"/>
<dbReference type="Pfam" id="PF08246">
    <property type="entry name" value="Inhibitor_I29"/>
    <property type="match status" value="1"/>
</dbReference>
<sequence length="505" mass="57791">MLLLLLCLVNGEFDLRQPDAELFNQFIREYHREYRTEEEKTRRFLIFKSEVNTIRLLNAERTKDSDAVFEINNYTDQLIPEITKVVPSELTREEEAIEERERYDQEHDIPSKKHKRYKKSGLSHLKNIKLRGPGGDFRNDTNNNTIINNTDNSNTYNNSNNPIENESQSSDDNTENYTFDKDAYRPYNNLPDLPEGDIIPLYHSYCGPYVMNNTEREKVDLCGQQVDQGRCGCCYAASLANYGQYAYANISYTLTHDANAIEKPLFTPQRWTDTVYTSATSRCCGGNPGDCLTQLPSFTFNADYPYVDVNGAGCNLRGDQNSKVPIKLYAKKYTEFSTADLERDEEKAFALKKILHHYGPFLAGIRTGGNGFQSYKGGIFRPKKDRCKGRPDHQIFVVGYGVENNEEFFIIRNSWENGWGEYNNYMRVSNYSLCGIGAMIGKTVHPINYIIESYSCLLDENCKNCDATSLVCTECKNGGVPNERGICNSSPRVWMILFFLVLLLL</sequence>
<accession>A0A0A1TZ04</accession>
<dbReference type="MEROPS" id="C01.119"/>
<evidence type="ECO:0000256" key="1">
    <source>
        <dbReference type="ARBA" id="ARBA00008455"/>
    </source>
</evidence>
<evidence type="ECO:0000256" key="2">
    <source>
        <dbReference type="SAM" id="MobiDB-lite"/>
    </source>
</evidence>
<feature type="compositionally biased region" description="Basic and acidic residues" evidence="2">
    <location>
        <begin position="96"/>
        <end position="111"/>
    </location>
</feature>
<dbReference type="OMA" id="THDANAI"/>
<evidence type="ECO:0000313" key="5">
    <source>
        <dbReference type="EMBL" id="ELP83761.1"/>
    </source>
</evidence>
<dbReference type="Gene3D" id="3.90.70.10">
    <property type="entry name" value="Cysteine proteinases"/>
    <property type="match status" value="2"/>
</dbReference>
<evidence type="ECO:0000259" key="3">
    <source>
        <dbReference type="SMART" id="SM00645"/>
    </source>
</evidence>
<organism evidence="5 6">
    <name type="scientific">Entamoeba invadens IP1</name>
    <dbReference type="NCBI Taxonomy" id="370355"/>
    <lineage>
        <taxon>Eukaryota</taxon>
        <taxon>Amoebozoa</taxon>
        <taxon>Evosea</taxon>
        <taxon>Archamoebae</taxon>
        <taxon>Mastigamoebida</taxon>
        <taxon>Entamoebidae</taxon>
        <taxon>Entamoeba</taxon>
    </lineage>
</organism>
<dbReference type="InterPro" id="IPR013128">
    <property type="entry name" value="Peptidase_C1A"/>
</dbReference>
<dbReference type="Proteomes" id="UP000014680">
    <property type="component" value="Unassembled WGS sequence"/>
</dbReference>
<dbReference type="EMBL" id="KB207240">
    <property type="protein sequence ID" value="ELP83761.1"/>
    <property type="molecule type" value="Genomic_DNA"/>
</dbReference>
<dbReference type="GeneID" id="14882708"/>
<dbReference type="GO" id="GO:0008234">
    <property type="term" value="F:cysteine-type peptidase activity"/>
    <property type="evidence" value="ECO:0007669"/>
    <property type="project" value="InterPro"/>
</dbReference>
<protein>
    <submittedName>
        <fullName evidence="5">Cysteine protease, putative</fullName>
    </submittedName>
</protein>
<proteinExistence type="inferred from homology"/>
<reference evidence="5 6" key="1">
    <citation type="submission" date="2012-10" db="EMBL/GenBank/DDBJ databases">
        <authorList>
            <person name="Zafar N."/>
            <person name="Inman J."/>
            <person name="Hall N."/>
            <person name="Lorenzi H."/>
            <person name="Caler E."/>
        </authorList>
    </citation>
    <scope>NUCLEOTIDE SEQUENCE [LARGE SCALE GENOMIC DNA]</scope>
    <source>
        <strain evidence="5 6">IP1</strain>
    </source>
</reference>
<dbReference type="PANTHER" id="PTHR12411">
    <property type="entry name" value="CYSTEINE PROTEASE FAMILY C1-RELATED"/>
    <property type="match status" value="1"/>
</dbReference>
<dbReference type="SMART" id="SM00848">
    <property type="entry name" value="Inhibitor_I29"/>
    <property type="match status" value="1"/>
</dbReference>
<dbReference type="RefSeq" id="XP_004183107.1">
    <property type="nucleotide sequence ID" value="XM_004183059.1"/>
</dbReference>
<keyword evidence="6" id="KW-1185">Reference proteome</keyword>
<feature type="domain" description="Cathepsin propeptide inhibitor" evidence="4">
    <location>
        <begin position="23"/>
        <end position="82"/>
    </location>
</feature>
<dbReference type="CDD" id="cd02248">
    <property type="entry name" value="Peptidase_C1A"/>
    <property type="match status" value="1"/>
</dbReference>
<keyword evidence="5" id="KW-0378">Hydrolase</keyword>
<comment type="similarity">
    <text evidence="1">Belongs to the peptidase C1 family.</text>
</comment>
<feature type="region of interest" description="Disordered" evidence="2">
    <location>
        <begin position="96"/>
        <end position="183"/>
    </location>
</feature>
<dbReference type="OrthoDB" id="190265at2759"/>
<dbReference type="InterPro" id="IPR038765">
    <property type="entry name" value="Papain-like_cys_pep_sf"/>
</dbReference>
<gene>
    <name evidence="5" type="ORF">EIN_469850</name>
</gene>
<dbReference type="InterPro" id="IPR000668">
    <property type="entry name" value="Peptidase_C1A_C"/>
</dbReference>
<dbReference type="InterPro" id="IPR013201">
    <property type="entry name" value="Prot_inhib_I29"/>
</dbReference>
<evidence type="ECO:0000259" key="4">
    <source>
        <dbReference type="SMART" id="SM00848"/>
    </source>
</evidence>
<dbReference type="KEGG" id="eiv:EIN_469850"/>
<feature type="domain" description="Peptidase C1A papain C-terminal" evidence="3">
    <location>
        <begin position="215"/>
        <end position="445"/>
    </location>
</feature>
<dbReference type="SMART" id="SM00645">
    <property type="entry name" value="Pept_C1"/>
    <property type="match status" value="1"/>
</dbReference>